<feature type="domain" description="MIT" evidence="6">
    <location>
        <begin position="178"/>
        <end position="250"/>
    </location>
</feature>
<keyword evidence="3" id="KW-0378">Hydrolase</keyword>
<feature type="domain" description="MIT" evidence="6">
    <location>
        <begin position="6"/>
        <end position="82"/>
    </location>
</feature>
<protein>
    <recommendedName>
        <fullName evidence="1">vesicle-fusing ATPase</fullName>
        <ecNumber evidence="1">3.6.4.6</ecNumber>
    </recommendedName>
</protein>
<evidence type="ECO:0000256" key="2">
    <source>
        <dbReference type="ARBA" id="ARBA00022448"/>
    </source>
</evidence>
<dbReference type="PANTHER" id="PTHR15508:SF8">
    <property type="entry name" value="LD24550P"/>
    <property type="match status" value="1"/>
</dbReference>
<dbReference type="InterPro" id="IPR036181">
    <property type="entry name" value="MIT_dom_sf"/>
</dbReference>
<dbReference type="GO" id="GO:0015031">
    <property type="term" value="P:protein transport"/>
    <property type="evidence" value="ECO:0007669"/>
    <property type="project" value="UniProtKB-KW"/>
</dbReference>
<evidence type="ECO:0000313" key="7">
    <source>
        <dbReference type="EMBL" id="KIJ62101.1"/>
    </source>
</evidence>
<keyword evidence="4" id="KW-0653">Protein transport</keyword>
<evidence type="ECO:0000256" key="5">
    <source>
        <dbReference type="ARBA" id="ARBA00048883"/>
    </source>
</evidence>
<dbReference type="Pfam" id="PF04212">
    <property type="entry name" value="MIT"/>
    <property type="match status" value="3"/>
</dbReference>
<dbReference type="OrthoDB" id="2633385at2759"/>
<dbReference type="HOGENOM" id="CLU_1107261_0_0_1"/>
<keyword evidence="8" id="KW-1185">Reference proteome</keyword>
<gene>
    <name evidence="7" type="ORF">HYDPIDRAFT_42140</name>
</gene>
<feature type="domain" description="MIT" evidence="6">
    <location>
        <begin position="83"/>
        <end position="160"/>
    </location>
</feature>
<dbReference type="EMBL" id="KN839857">
    <property type="protein sequence ID" value="KIJ62101.1"/>
    <property type="molecule type" value="Genomic_DNA"/>
</dbReference>
<proteinExistence type="predicted"/>
<sequence>MTAPAEVNFLDKGIELVQRAIGEDDKRNYPEAYDHYMNAIDHFMAAQKFEKNEKSKLFLQSKADEYLNRAETIKQYIQTEQAQQSIVDKAIEFAKQAIEEDIKQNYRESYKQYMNALDYFMLAQKYETNEKSKSLIRVKMEGYLSRAETIKKHMQALEDSRTTSSANEGGRQSLGTPQTTFLHKAIEIAERACDEDTKRNLPEADKLYKNALDYFMLALKYEKNEQSKVVIRANIEEYLTRAEVLKKRMAE</sequence>
<accession>A0A0C9WCG4</accession>
<dbReference type="EC" id="3.6.4.6" evidence="1"/>
<dbReference type="InterPro" id="IPR051866">
    <property type="entry name" value="Intracell_Sig-Traffick_Protein"/>
</dbReference>
<evidence type="ECO:0000256" key="3">
    <source>
        <dbReference type="ARBA" id="ARBA00022801"/>
    </source>
</evidence>
<evidence type="ECO:0000259" key="6">
    <source>
        <dbReference type="SMART" id="SM00745"/>
    </source>
</evidence>
<evidence type="ECO:0000313" key="8">
    <source>
        <dbReference type="Proteomes" id="UP000053820"/>
    </source>
</evidence>
<dbReference type="SUPFAM" id="SSF116846">
    <property type="entry name" value="MIT domain"/>
    <property type="match status" value="3"/>
</dbReference>
<comment type="catalytic activity">
    <reaction evidence="5">
        <text>ATP + H2O = ADP + phosphate + H(+)</text>
        <dbReference type="Rhea" id="RHEA:13065"/>
        <dbReference type="ChEBI" id="CHEBI:15377"/>
        <dbReference type="ChEBI" id="CHEBI:15378"/>
        <dbReference type="ChEBI" id="CHEBI:30616"/>
        <dbReference type="ChEBI" id="CHEBI:43474"/>
        <dbReference type="ChEBI" id="CHEBI:456216"/>
        <dbReference type="EC" id="3.6.4.6"/>
    </reaction>
</comment>
<dbReference type="SMART" id="SM00745">
    <property type="entry name" value="MIT"/>
    <property type="match status" value="3"/>
</dbReference>
<dbReference type="AlphaFoldDB" id="A0A0C9WCG4"/>
<dbReference type="Proteomes" id="UP000053820">
    <property type="component" value="Unassembled WGS sequence"/>
</dbReference>
<dbReference type="InterPro" id="IPR007330">
    <property type="entry name" value="MIT_dom"/>
</dbReference>
<keyword evidence="2" id="KW-0813">Transport</keyword>
<reference evidence="7 8" key="1">
    <citation type="submission" date="2014-04" db="EMBL/GenBank/DDBJ databases">
        <title>Evolutionary Origins and Diversification of the Mycorrhizal Mutualists.</title>
        <authorList>
            <consortium name="DOE Joint Genome Institute"/>
            <consortium name="Mycorrhizal Genomics Consortium"/>
            <person name="Kohler A."/>
            <person name="Kuo A."/>
            <person name="Nagy L.G."/>
            <person name="Floudas D."/>
            <person name="Copeland A."/>
            <person name="Barry K.W."/>
            <person name="Cichocki N."/>
            <person name="Veneault-Fourrey C."/>
            <person name="LaButti K."/>
            <person name="Lindquist E.A."/>
            <person name="Lipzen A."/>
            <person name="Lundell T."/>
            <person name="Morin E."/>
            <person name="Murat C."/>
            <person name="Riley R."/>
            <person name="Ohm R."/>
            <person name="Sun H."/>
            <person name="Tunlid A."/>
            <person name="Henrissat B."/>
            <person name="Grigoriev I.V."/>
            <person name="Hibbett D.S."/>
            <person name="Martin F."/>
        </authorList>
    </citation>
    <scope>NUCLEOTIDE SEQUENCE [LARGE SCALE GENOMIC DNA]</scope>
    <source>
        <strain evidence="7 8">MD-312</strain>
    </source>
</reference>
<dbReference type="PANTHER" id="PTHR15508">
    <property type="entry name" value="RIBOSOMAL PROTEIN S6 KINASE"/>
    <property type="match status" value="1"/>
</dbReference>
<evidence type="ECO:0000256" key="1">
    <source>
        <dbReference type="ARBA" id="ARBA00012674"/>
    </source>
</evidence>
<dbReference type="Gene3D" id="1.20.58.80">
    <property type="entry name" value="Phosphotransferase system, lactose/cellobiose-type IIA subunit"/>
    <property type="match status" value="3"/>
</dbReference>
<organism evidence="7 8">
    <name type="scientific">Hydnomerulius pinastri MD-312</name>
    <dbReference type="NCBI Taxonomy" id="994086"/>
    <lineage>
        <taxon>Eukaryota</taxon>
        <taxon>Fungi</taxon>
        <taxon>Dikarya</taxon>
        <taxon>Basidiomycota</taxon>
        <taxon>Agaricomycotina</taxon>
        <taxon>Agaricomycetes</taxon>
        <taxon>Agaricomycetidae</taxon>
        <taxon>Boletales</taxon>
        <taxon>Boletales incertae sedis</taxon>
        <taxon>Leucogyrophana</taxon>
    </lineage>
</organism>
<name>A0A0C9WCG4_9AGAM</name>
<dbReference type="GO" id="GO:0016787">
    <property type="term" value="F:hydrolase activity"/>
    <property type="evidence" value="ECO:0007669"/>
    <property type="project" value="UniProtKB-KW"/>
</dbReference>
<evidence type="ECO:0000256" key="4">
    <source>
        <dbReference type="ARBA" id="ARBA00022927"/>
    </source>
</evidence>
<dbReference type="FunFam" id="1.20.58.80:FF:000004">
    <property type="entry name" value="Vacuolar protein sorting-associated protein 4"/>
    <property type="match status" value="3"/>
</dbReference>